<reference evidence="1 2" key="1">
    <citation type="journal article" date="2011" name="J. Bacteriol.">
        <title>Genome sequence of Chthoniobacter flavus Ellin428, an aerobic heterotrophic soil bacterium.</title>
        <authorList>
            <person name="Kant R."/>
            <person name="van Passel M.W."/>
            <person name="Palva A."/>
            <person name="Lucas S."/>
            <person name="Lapidus A."/>
            <person name="Glavina Del Rio T."/>
            <person name="Dalin E."/>
            <person name="Tice H."/>
            <person name="Bruce D."/>
            <person name="Goodwin L."/>
            <person name="Pitluck S."/>
            <person name="Larimer F.W."/>
            <person name="Land M.L."/>
            <person name="Hauser L."/>
            <person name="Sangwan P."/>
            <person name="de Vos W.M."/>
            <person name="Janssen P.H."/>
            <person name="Smidt H."/>
        </authorList>
    </citation>
    <scope>NUCLEOTIDE SEQUENCE [LARGE SCALE GENOMIC DNA]</scope>
    <source>
        <strain evidence="1 2">Ellin428</strain>
    </source>
</reference>
<accession>B4CTT6</accession>
<evidence type="ECO:0000313" key="1">
    <source>
        <dbReference type="EMBL" id="EDY21974.1"/>
    </source>
</evidence>
<proteinExistence type="predicted"/>
<evidence type="ECO:0008006" key="3">
    <source>
        <dbReference type="Google" id="ProtNLM"/>
    </source>
</evidence>
<protein>
    <recommendedName>
        <fullName evidence="3">HMA domain-containing protein</fullName>
    </recommendedName>
</protein>
<organism evidence="1 2">
    <name type="scientific">Chthoniobacter flavus Ellin428</name>
    <dbReference type="NCBI Taxonomy" id="497964"/>
    <lineage>
        <taxon>Bacteria</taxon>
        <taxon>Pseudomonadati</taxon>
        <taxon>Verrucomicrobiota</taxon>
        <taxon>Spartobacteria</taxon>
        <taxon>Chthoniobacterales</taxon>
        <taxon>Chthoniobacteraceae</taxon>
        <taxon>Chthoniobacter</taxon>
    </lineage>
</organism>
<dbReference type="eggNOG" id="ENOG502ZGNS">
    <property type="taxonomic scope" value="Bacteria"/>
</dbReference>
<dbReference type="EMBL" id="ABVL01000001">
    <property type="protein sequence ID" value="EDY21974.1"/>
    <property type="molecule type" value="Genomic_DNA"/>
</dbReference>
<dbReference type="InParanoid" id="B4CTT6"/>
<dbReference type="AlphaFoldDB" id="B4CTT6"/>
<dbReference type="Proteomes" id="UP000005824">
    <property type="component" value="Unassembled WGS sequence"/>
</dbReference>
<dbReference type="RefSeq" id="WP_006977426.1">
    <property type="nucleotide sequence ID" value="NZ_ABVL01000001.1"/>
</dbReference>
<dbReference type="STRING" id="497964.CfE428DRAFT_0099"/>
<name>B4CTT6_9BACT</name>
<gene>
    <name evidence="1" type="ORF">CfE428DRAFT_0099</name>
</gene>
<evidence type="ECO:0000313" key="2">
    <source>
        <dbReference type="Proteomes" id="UP000005824"/>
    </source>
</evidence>
<sequence length="89" mass="10189">MIEIEIYAAGVRNLEKILELDHELEAVPGLRYKVDSNHDIVYLDFDEPTLRIQEIRSIFRKIGLDPRVVGAVPDELNPKSKTQPLHLPS</sequence>
<keyword evidence="2" id="KW-1185">Reference proteome</keyword>
<comment type="caution">
    <text evidence="1">The sequence shown here is derived from an EMBL/GenBank/DDBJ whole genome shotgun (WGS) entry which is preliminary data.</text>
</comment>